<dbReference type="RefSeq" id="WP_012415449.1">
    <property type="nucleotide sequence ID" value="NC_010644.1"/>
</dbReference>
<reference evidence="2 3" key="1">
    <citation type="journal article" date="2009" name="Appl. Environ. Microbiol.">
        <title>Genomic analysis of 'Elusimicrobium minutum,' the first cultivated representative of the phylum 'Elusimicrobia' (formerly termite group 1).</title>
        <authorList>
            <person name="Herlemann D.P.R."/>
            <person name="Geissinger O."/>
            <person name="Ikeda-Ohtsubo W."/>
            <person name="Kunin V."/>
            <person name="Sun H."/>
            <person name="Lapidus A."/>
            <person name="Hugenholtz P."/>
            <person name="Brune A."/>
        </authorList>
    </citation>
    <scope>NUCLEOTIDE SEQUENCE [LARGE SCALE GENOMIC DNA]</scope>
    <source>
        <strain evidence="2 3">Pei191</strain>
    </source>
</reference>
<dbReference type="Gene3D" id="3.40.50.720">
    <property type="entry name" value="NAD(P)-binding Rossmann-like Domain"/>
    <property type="match status" value="1"/>
</dbReference>
<dbReference type="PANTHER" id="PTHR33303:SF2">
    <property type="entry name" value="COA-BINDING DOMAIN-CONTAINING PROTEIN"/>
    <property type="match status" value="1"/>
</dbReference>
<dbReference type="SMART" id="SM00881">
    <property type="entry name" value="CoA_binding"/>
    <property type="match status" value="1"/>
</dbReference>
<accession>B2KE88</accession>
<evidence type="ECO:0000259" key="1">
    <source>
        <dbReference type="SMART" id="SM00881"/>
    </source>
</evidence>
<dbReference type="PANTHER" id="PTHR33303">
    <property type="entry name" value="CYTOPLASMIC PROTEIN-RELATED"/>
    <property type="match status" value="1"/>
</dbReference>
<feature type="domain" description="CoA-binding" evidence="1">
    <location>
        <begin position="3"/>
        <end position="95"/>
    </location>
</feature>
<dbReference type="KEGG" id="emi:Emin_1284"/>
<keyword evidence="3" id="KW-1185">Reference proteome</keyword>
<proteinExistence type="predicted"/>
<organism evidence="2 3">
    <name type="scientific">Elusimicrobium minutum (strain Pei191)</name>
    <dbReference type="NCBI Taxonomy" id="445932"/>
    <lineage>
        <taxon>Bacteria</taxon>
        <taxon>Pseudomonadati</taxon>
        <taxon>Elusimicrobiota</taxon>
        <taxon>Elusimicrobia</taxon>
        <taxon>Elusimicrobiales</taxon>
        <taxon>Elusimicrobiaceae</taxon>
        <taxon>Elusimicrobium</taxon>
    </lineage>
</organism>
<protein>
    <submittedName>
        <fullName evidence="2">CoA-binding domain protein</fullName>
    </submittedName>
</protein>
<dbReference type="SUPFAM" id="SSF51735">
    <property type="entry name" value="NAD(P)-binding Rossmann-fold domains"/>
    <property type="match status" value="1"/>
</dbReference>
<evidence type="ECO:0000313" key="2">
    <source>
        <dbReference type="EMBL" id="ACC98834.1"/>
    </source>
</evidence>
<dbReference type="HOGENOM" id="CLU_112567_1_2_0"/>
<dbReference type="Proteomes" id="UP000001029">
    <property type="component" value="Chromosome"/>
</dbReference>
<dbReference type="STRING" id="445932.Emin_1284"/>
<dbReference type="AlphaFoldDB" id="B2KE88"/>
<dbReference type="InterPro" id="IPR036291">
    <property type="entry name" value="NAD(P)-bd_dom_sf"/>
</dbReference>
<gene>
    <name evidence="2" type="ordered locus">Emin_1284</name>
</gene>
<sequence>MLDLKNKVVAVVGVSEDLSKYGHKIYKTLHVAKINVYAVGKRGGAILGQTIYKTLGEIPQKPEFVILVVPPPATVAVVEEAVKLGVKEVWFQPGAENKEAEQLAKDNGLKATSHACVMVQGGFW</sequence>
<dbReference type="OrthoDB" id="9804695at2"/>
<dbReference type="InterPro" id="IPR003781">
    <property type="entry name" value="CoA-bd"/>
</dbReference>
<name>B2KE88_ELUMP</name>
<dbReference type="EMBL" id="CP001055">
    <property type="protein sequence ID" value="ACC98834.1"/>
    <property type="molecule type" value="Genomic_DNA"/>
</dbReference>
<dbReference type="Pfam" id="PF13380">
    <property type="entry name" value="CoA_binding_2"/>
    <property type="match status" value="1"/>
</dbReference>
<evidence type="ECO:0000313" key="3">
    <source>
        <dbReference type="Proteomes" id="UP000001029"/>
    </source>
</evidence>